<evidence type="ECO:0000256" key="3">
    <source>
        <dbReference type="ARBA" id="ARBA00009762"/>
    </source>
</evidence>
<evidence type="ECO:0000256" key="10">
    <source>
        <dbReference type="ARBA" id="ARBA00022833"/>
    </source>
</evidence>
<dbReference type="InterPro" id="IPR002755">
    <property type="entry name" value="DNA_primase_S"/>
</dbReference>
<keyword evidence="9" id="KW-0479">Metal-binding</keyword>
<comment type="cofactor">
    <cofactor evidence="1">
        <name>Mn(2+)</name>
        <dbReference type="ChEBI" id="CHEBI:29035"/>
    </cofactor>
</comment>
<dbReference type="AlphaFoldDB" id="A0A0K8RIV6"/>
<dbReference type="EC" id="2.7.7.-" evidence="12"/>
<keyword evidence="6 12" id="KW-0808">Transferase</keyword>
<evidence type="ECO:0000256" key="8">
    <source>
        <dbReference type="ARBA" id="ARBA00022705"/>
    </source>
</evidence>
<keyword evidence="7" id="KW-0548">Nucleotidyltransferase</keyword>
<evidence type="ECO:0000256" key="6">
    <source>
        <dbReference type="ARBA" id="ARBA00022679"/>
    </source>
</evidence>
<dbReference type="Gene3D" id="3.90.920.10">
    <property type="entry name" value="DNA primase, PRIM domain"/>
    <property type="match status" value="1"/>
</dbReference>
<reference evidence="13" key="1">
    <citation type="submission" date="2012-12" db="EMBL/GenBank/DDBJ databases">
        <title>Identification and characterization of a phenylalanine ammonia-lyase gene family in Isatis indigotica Fort.</title>
        <authorList>
            <person name="Liu Q."/>
            <person name="Chen J."/>
            <person name="Zhou X."/>
            <person name="Di P."/>
            <person name="Xiao Y."/>
            <person name="Xuan H."/>
            <person name="Zhang L."/>
            <person name="Chen W."/>
        </authorList>
    </citation>
    <scope>NUCLEOTIDE SEQUENCE</scope>
    <source>
        <tissue evidence="13">Salivary gland</tissue>
    </source>
</reference>
<dbReference type="GO" id="GO:0006269">
    <property type="term" value="P:DNA replication, synthesis of primer"/>
    <property type="evidence" value="ECO:0007669"/>
    <property type="project" value="UniProtKB-KW"/>
</dbReference>
<keyword evidence="4 12" id="KW-0240">DNA-directed RNA polymerase</keyword>
<keyword evidence="11" id="KW-0804">Transcription</keyword>
<dbReference type="EMBL" id="GADI01002731">
    <property type="protein sequence ID" value="JAA71077.1"/>
    <property type="molecule type" value="mRNA"/>
</dbReference>
<dbReference type="Pfam" id="PF01896">
    <property type="entry name" value="DNA_primase_S"/>
    <property type="match status" value="1"/>
</dbReference>
<dbReference type="NCBIfam" id="TIGR00335">
    <property type="entry name" value="primase_sml"/>
    <property type="match status" value="1"/>
</dbReference>
<comment type="cofactor">
    <cofactor evidence="2">
        <name>Mg(2+)</name>
        <dbReference type="ChEBI" id="CHEBI:18420"/>
    </cofactor>
</comment>
<evidence type="ECO:0000256" key="11">
    <source>
        <dbReference type="ARBA" id="ARBA00023163"/>
    </source>
</evidence>
<proteinExistence type="evidence at transcript level"/>
<evidence type="ECO:0000256" key="2">
    <source>
        <dbReference type="ARBA" id="ARBA00001946"/>
    </source>
</evidence>
<dbReference type="SUPFAM" id="SSF56747">
    <property type="entry name" value="Prim-pol domain"/>
    <property type="match status" value="1"/>
</dbReference>
<dbReference type="GO" id="GO:0005658">
    <property type="term" value="C:alpha DNA polymerase:primase complex"/>
    <property type="evidence" value="ECO:0007669"/>
    <property type="project" value="UniProtKB-ARBA"/>
</dbReference>
<organism evidence="13">
    <name type="scientific">Ixodes ricinus</name>
    <name type="common">Common tick</name>
    <name type="synonym">Acarus ricinus</name>
    <dbReference type="NCBI Taxonomy" id="34613"/>
    <lineage>
        <taxon>Eukaryota</taxon>
        <taxon>Metazoa</taxon>
        <taxon>Ecdysozoa</taxon>
        <taxon>Arthropoda</taxon>
        <taxon>Chelicerata</taxon>
        <taxon>Arachnida</taxon>
        <taxon>Acari</taxon>
        <taxon>Parasitiformes</taxon>
        <taxon>Ixodida</taxon>
        <taxon>Ixodoidea</taxon>
        <taxon>Ixodidae</taxon>
        <taxon>Ixodinae</taxon>
        <taxon>Ixodes</taxon>
    </lineage>
</organism>
<dbReference type="CDD" id="cd04860">
    <property type="entry name" value="AE_Prim_S"/>
    <property type="match status" value="1"/>
</dbReference>
<keyword evidence="8 12" id="KW-0235">DNA replication</keyword>
<dbReference type="GO" id="GO:0003899">
    <property type="term" value="F:DNA-directed RNA polymerase activity"/>
    <property type="evidence" value="ECO:0007669"/>
    <property type="project" value="InterPro"/>
</dbReference>
<evidence type="ECO:0000313" key="13">
    <source>
        <dbReference type="EMBL" id="JAA71077.1"/>
    </source>
</evidence>
<evidence type="ECO:0000256" key="9">
    <source>
        <dbReference type="ARBA" id="ARBA00022723"/>
    </source>
</evidence>
<evidence type="ECO:0000256" key="7">
    <source>
        <dbReference type="ARBA" id="ARBA00022695"/>
    </source>
</evidence>
<evidence type="ECO:0000256" key="4">
    <source>
        <dbReference type="ARBA" id="ARBA00022478"/>
    </source>
</evidence>
<dbReference type="GO" id="GO:0006270">
    <property type="term" value="P:DNA replication initiation"/>
    <property type="evidence" value="ECO:0007669"/>
    <property type="project" value="UniProtKB-ARBA"/>
</dbReference>
<keyword evidence="5 12" id="KW-0639">Primosome</keyword>
<dbReference type="InterPro" id="IPR014052">
    <property type="entry name" value="DNA_primase_ssu_euk/arc"/>
</dbReference>
<comment type="similarity">
    <text evidence="3 12">Belongs to the eukaryotic-type primase small subunit family.</text>
</comment>
<keyword evidence="10" id="KW-0862">Zinc</keyword>
<evidence type="ECO:0000256" key="12">
    <source>
        <dbReference type="RuleBase" id="RU003514"/>
    </source>
</evidence>
<evidence type="ECO:0000256" key="5">
    <source>
        <dbReference type="ARBA" id="ARBA00022515"/>
    </source>
</evidence>
<protein>
    <recommendedName>
        <fullName evidence="12">DNA primase</fullName>
        <ecNumber evidence="12">2.7.7.-</ecNumber>
    </recommendedName>
</protein>
<dbReference type="FunFam" id="3.90.920.10:FF:000001">
    <property type="entry name" value="DNA primase"/>
    <property type="match status" value="1"/>
</dbReference>
<evidence type="ECO:0000256" key="1">
    <source>
        <dbReference type="ARBA" id="ARBA00001936"/>
    </source>
</evidence>
<sequence>MALSKPSEQGHDRYDPKHFSDYLPLYYSKLFPSSTFYKWLTYGGVDKTMGQNREISFTLEDDVYLRFQSFSEQKDLEKALRDKNPHKIDIGAIYNHNPKLHHHESTFAPREKELVFDIDMTDYDEVRTCCQGADICNNCWLFMTLAMQILDRTLREDFGFEHILWVYSGRRGVHCWVCDAKARKLHSSARSAIANYVSVIKGGAHSSKKVSIFKTIHPSIKASLKILKKSFSTLTLENQRILEDDKFWHGVINNCPDESSKEEMRNCVLSPTSSEQRWAEFVDAVERLKRKNLKCQFLVEEVMLELCYPRLDIAVTKGVQHLLKAPFCVHPKTGRVCVPIDVTNVHAFDPTKVPTVCDLFNEIDAYDANQKESENTSPVMKDYKKTSLAPSISLFQHFVNELSSEWKGKLIEISDKSQQF</sequence>
<name>A0A0K8RIV6_IXORI</name>
<accession>A0A0K8RIV6</accession>
<dbReference type="PANTHER" id="PTHR10536">
    <property type="entry name" value="DNA PRIMASE SMALL SUBUNIT"/>
    <property type="match status" value="1"/>
</dbReference>
<dbReference type="GO" id="GO:0046872">
    <property type="term" value="F:metal ion binding"/>
    <property type="evidence" value="ECO:0007669"/>
    <property type="project" value="UniProtKB-KW"/>
</dbReference>